<dbReference type="InterPro" id="IPR001650">
    <property type="entry name" value="Helicase_C-like"/>
</dbReference>
<dbReference type="PANTHER" id="PTHR47959">
    <property type="entry name" value="ATP-DEPENDENT RNA HELICASE RHLE-RELATED"/>
    <property type="match status" value="1"/>
</dbReference>
<comment type="catalytic activity">
    <reaction evidence="8">
        <text>ATP + H2O = ADP + phosphate + H(+)</text>
        <dbReference type="Rhea" id="RHEA:13065"/>
        <dbReference type="ChEBI" id="CHEBI:15377"/>
        <dbReference type="ChEBI" id="CHEBI:15378"/>
        <dbReference type="ChEBI" id="CHEBI:30616"/>
        <dbReference type="ChEBI" id="CHEBI:43474"/>
        <dbReference type="ChEBI" id="CHEBI:456216"/>
        <dbReference type="EC" id="3.6.4.13"/>
    </reaction>
</comment>
<keyword evidence="3 11" id="KW-0547">Nucleotide-binding</keyword>
<evidence type="ECO:0000256" key="2">
    <source>
        <dbReference type="ARBA" id="ARBA00022490"/>
    </source>
</evidence>
<keyword evidence="6 11" id="KW-0067">ATP-binding</keyword>
<evidence type="ECO:0000259" key="14">
    <source>
        <dbReference type="PROSITE" id="PS51195"/>
    </source>
</evidence>
<proteinExistence type="inferred from homology"/>
<dbReference type="InterPro" id="IPR050079">
    <property type="entry name" value="DEAD_box_RNA_helicase"/>
</dbReference>
<evidence type="ECO:0000256" key="9">
    <source>
        <dbReference type="ARBA" id="ARBA00067932"/>
    </source>
</evidence>
<dbReference type="InterPro" id="IPR014001">
    <property type="entry name" value="Helicase_ATP-bd"/>
</dbReference>
<dbReference type="EC" id="3.6.4.13" evidence="1"/>
<dbReference type="PROSITE" id="PS51195">
    <property type="entry name" value="Q_MOTIF"/>
    <property type="match status" value="1"/>
</dbReference>
<name>A0A1M5JH62_9FIRM</name>
<evidence type="ECO:0000256" key="3">
    <source>
        <dbReference type="ARBA" id="ARBA00022741"/>
    </source>
</evidence>
<dbReference type="RefSeq" id="WP_143156820.1">
    <property type="nucleotide sequence ID" value="NZ_FQWY01000002.1"/>
</dbReference>
<evidence type="ECO:0000256" key="10">
    <source>
        <dbReference type="PROSITE-ProRule" id="PRU00552"/>
    </source>
</evidence>
<dbReference type="GO" id="GO:0003723">
    <property type="term" value="F:RNA binding"/>
    <property type="evidence" value="ECO:0007669"/>
    <property type="project" value="UniProtKB-ARBA"/>
</dbReference>
<dbReference type="OrthoDB" id="9805696at2"/>
<feature type="domain" description="Helicase ATP-binding" evidence="12">
    <location>
        <begin position="35"/>
        <end position="204"/>
    </location>
</feature>
<dbReference type="InterPro" id="IPR000629">
    <property type="entry name" value="RNA-helicase_DEAD-box_CS"/>
</dbReference>
<keyword evidence="16" id="KW-1185">Reference proteome</keyword>
<dbReference type="Pfam" id="PF00271">
    <property type="entry name" value="Helicase_C"/>
    <property type="match status" value="1"/>
</dbReference>
<dbReference type="SMART" id="SM00487">
    <property type="entry name" value="DEXDc"/>
    <property type="match status" value="1"/>
</dbReference>
<dbReference type="Gene3D" id="3.30.70.330">
    <property type="match status" value="1"/>
</dbReference>
<feature type="short sequence motif" description="Q motif" evidence="10">
    <location>
        <begin position="4"/>
        <end position="32"/>
    </location>
</feature>
<evidence type="ECO:0000256" key="11">
    <source>
        <dbReference type="RuleBase" id="RU000492"/>
    </source>
</evidence>
<dbReference type="SMART" id="SM00490">
    <property type="entry name" value="HELICc"/>
    <property type="match status" value="1"/>
</dbReference>
<dbReference type="STRING" id="1123382.SAMN02745221_00123"/>
<evidence type="ECO:0000313" key="15">
    <source>
        <dbReference type="EMBL" id="SHG39936.1"/>
    </source>
</evidence>
<dbReference type="InterPro" id="IPR005580">
    <property type="entry name" value="DbpA/CsdA_RNA-bd_dom"/>
</dbReference>
<evidence type="ECO:0000259" key="12">
    <source>
        <dbReference type="PROSITE" id="PS51192"/>
    </source>
</evidence>
<dbReference type="CDD" id="cd00268">
    <property type="entry name" value="DEADc"/>
    <property type="match status" value="1"/>
</dbReference>
<evidence type="ECO:0000256" key="7">
    <source>
        <dbReference type="ARBA" id="ARBA00038437"/>
    </source>
</evidence>
<evidence type="ECO:0000259" key="13">
    <source>
        <dbReference type="PROSITE" id="PS51194"/>
    </source>
</evidence>
<dbReference type="Pfam" id="PF03880">
    <property type="entry name" value="DbpA"/>
    <property type="match status" value="1"/>
</dbReference>
<evidence type="ECO:0000313" key="16">
    <source>
        <dbReference type="Proteomes" id="UP000242329"/>
    </source>
</evidence>
<gene>
    <name evidence="15" type="ORF">SAMN02745221_00123</name>
</gene>
<dbReference type="PROSITE" id="PS00039">
    <property type="entry name" value="DEAD_ATP_HELICASE"/>
    <property type="match status" value="1"/>
</dbReference>
<keyword evidence="4 11" id="KW-0378">Hydrolase</keyword>
<dbReference type="InterPro" id="IPR044742">
    <property type="entry name" value="DEAD/DEAH_RhlB"/>
</dbReference>
<dbReference type="GO" id="GO:0016787">
    <property type="term" value="F:hydrolase activity"/>
    <property type="evidence" value="ECO:0007669"/>
    <property type="project" value="UniProtKB-KW"/>
</dbReference>
<evidence type="ECO:0000256" key="1">
    <source>
        <dbReference type="ARBA" id="ARBA00012552"/>
    </source>
</evidence>
<dbReference type="Pfam" id="PF00270">
    <property type="entry name" value="DEAD"/>
    <property type="match status" value="1"/>
</dbReference>
<evidence type="ECO:0000256" key="4">
    <source>
        <dbReference type="ARBA" id="ARBA00022801"/>
    </source>
</evidence>
<dbReference type="InterPro" id="IPR027417">
    <property type="entry name" value="P-loop_NTPase"/>
</dbReference>
<organism evidence="15 16">
    <name type="scientific">Thermosyntropha lipolytica DSM 11003</name>
    <dbReference type="NCBI Taxonomy" id="1123382"/>
    <lineage>
        <taxon>Bacteria</taxon>
        <taxon>Bacillati</taxon>
        <taxon>Bacillota</taxon>
        <taxon>Clostridia</taxon>
        <taxon>Eubacteriales</taxon>
        <taxon>Syntrophomonadaceae</taxon>
        <taxon>Thermosyntropha</taxon>
    </lineage>
</organism>
<evidence type="ECO:0000256" key="5">
    <source>
        <dbReference type="ARBA" id="ARBA00022806"/>
    </source>
</evidence>
<feature type="domain" description="Helicase C-terminal" evidence="13">
    <location>
        <begin position="231"/>
        <end position="377"/>
    </location>
</feature>
<evidence type="ECO:0000256" key="6">
    <source>
        <dbReference type="ARBA" id="ARBA00022840"/>
    </source>
</evidence>
<dbReference type="Proteomes" id="UP000242329">
    <property type="component" value="Unassembled WGS sequence"/>
</dbReference>
<dbReference type="CDD" id="cd18787">
    <property type="entry name" value="SF2_C_DEAD"/>
    <property type="match status" value="1"/>
</dbReference>
<dbReference type="InterPro" id="IPR014014">
    <property type="entry name" value="RNA_helicase_DEAD_Q_motif"/>
</dbReference>
<dbReference type="Gene3D" id="3.40.50.300">
    <property type="entry name" value="P-loop containing nucleotide triphosphate hydrolases"/>
    <property type="match status" value="2"/>
</dbReference>
<keyword evidence="5 11" id="KW-0347">Helicase</keyword>
<reference evidence="16" key="1">
    <citation type="submission" date="2016-11" db="EMBL/GenBank/DDBJ databases">
        <authorList>
            <person name="Varghese N."/>
            <person name="Submissions S."/>
        </authorList>
    </citation>
    <scope>NUCLEOTIDE SEQUENCE [LARGE SCALE GENOMIC DNA]</scope>
    <source>
        <strain evidence="16">DSM 11003</strain>
    </source>
</reference>
<dbReference type="PANTHER" id="PTHR47959:SF1">
    <property type="entry name" value="ATP-DEPENDENT RNA HELICASE DBPA"/>
    <property type="match status" value="1"/>
</dbReference>
<dbReference type="EMBL" id="FQWY01000002">
    <property type="protein sequence ID" value="SHG39936.1"/>
    <property type="molecule type" value="Genomic_DNA"/>
</dbReference>
<dbReference type="GO" id="GO:0005524">
    <property type="term" value="F:ATP binding"/>
    <property type="evidence" value="ECO:0007669"/>
    <property type="project" value="UniProtKB-KW"/>
</dbReference>
<dbReference type="InterPro" id="IPR012677">
    <property type="entry name" value="Nucleotide-bd_a/b_plait_sf"/>
</dbReference>
<dbReference type="CDD" id="cd12252">
    <property type="entry name" value="RRM_DbpA"/>
    <property type="match status" value="1"/>
</dbReference>
<sequence length="517" mass="58819">MENNGFSNMGLKHELLAMIEAKGFKYPTPIQTEAIPWALAGEDIMGQAQTGTGKTAAFGLPILNKVEKGQGLQALILCPTRELAVQITKEISFLGSQLSINVLPVYGGQSIEKQIYALKQNPEIVVGTPGRLLDHLQRRTISLKEIKFLVLDEADEMLDMGFLPDIEKIIGFCPLRRQTFLFSATLDEKVRRLAAKYMHKPRLIVIPSPERTVPVIEQKYYVVKPGWKNEFLCWLLESLDISSSLIFCRTKRGAAELAAVLQSRGYTADCLHGDMSQRERDHVMNAFRRRRIRILTATDLAARGLDIKHVSHVINYDIPEDPENYVHRIGRTGRAGRRGTAITLVEPEQMKWLKAIERYIGRKIEKEHLPLDEKVREKQLLQLEALVQNKVKEKISPLVEELALRLMKNNQPEDLLKTVLSMLWKDYYGETEEGREDFAEMVNIALPWGRKHGINVKLIHEFIMDYTGLSSSSIGEIEIGKEETYVEIPLDYVDIVYKAIDSFPVGRRTGKRTAKTE</sequence>
<dbReference type="AlphaFoldDB" id="A0A1M5JH62"/>
<accession>A0A1M5JH62</accession>
<dbReference type="FunFam" id="3.40.50.300:FF:000108">
    <property type="entry name" value="ATP-dependent RNA helicase RhlE"/>
    <property type="match status" value="1"/>
</dbReference>
<keyword evidence="2" id="KW-0963">Cytoplasm</keyword>
<dbReference type="PROSITE" id="PS51194">
    <property type="entry name" value="HELICASE_CTER"/>
    <property type="match status" value="1"/>
</dbReference>
<dbReference type="InterPro" id="IPR011545">
    <property type="entry name" value="DEAD/DEAH_box_helicase_dom"/>
</dbReference>
<dbReference type="GO" id="GO:0003724">
    <property type="term" value="F:RNA helicase activity"/>
    <property type="evidence" value="ECO:0007669"/>
    <property type="project" value="UniProtKB-EC"/>
</dbReference>
<feature type="domain" description="DEAD-box RNA helicase Q" evidence="14">
    <location>
        <begin position="4"/>
        <end position="32"/>
    </location>
</feature>
<comment type="similarity">
    <text evidence="7 11">Belongs to the DEAD box helicase family.</text>
</comment>
<dbReference type="PROSITE" id="PS51192">
    <property type="entry name" value="HELICASE_ATP_BIND_1"/>
    <property type="match status" value="1"/>
</dbReference>
<dbReference type="GO" id="GO:0005829">
    <property type="term" value="C:cytosol"/>
    <property type="evidence" value="ECO:0007669"/>
    <property type="project" value="TreeGrafter"/>
</dbReference>
<protein>
    <recommendedName>
        <fullName evidence="9">ATP-dependent RNA helicase CshA</fullName>
        <ecNumber evidence="1">3.6.4.13</ecNumber>
    </recommendedName>
</protein>
<dbReference type="SUPFAM" id="SSF52540">
    <property type="entry name" value="P-loop containing nucleoside triphosphate hydrolases"/>
    <property type="match status" value="1"/>
</dbReference>
<evidence type="ECO:0000256" key="8">
    <source>
        <dbReference type="ARBA" id="ARBA00047984"/>
    </source>
</evidence>